<organism evidence="2 3">
    <name type="scientific">Thomasclavelia cocleata</name>
    <dbReference type="NCBI Taxonomy" id="69824"/>
    <lineage>
        <taxon>Bacteria</taxon>
        <taxon>Bacillati</taxon>
        <taxon>Bacillota</taxon>
        <taxon>Erysipelotrichia</taxon>
        <taxon>Erysipelotrichales</taxon>
        <taxon>Coprobacillaceae</taxon>
        <taxon>Thomasclavelia</taxon>
    </lineage>
</organism>
<reference evidence="2 3" key="1">
    <citation type="journal article" date="2020" name="Microbiome">
        <title>Single-cell genomics of uncultured bacteria reveals dietary fiber responders in the mouse gut microbiota.</title>
        <authorList>
            <person name="Chijiiwa R."/>
            <person name="Hosokawa M."/>
            <person name="Kogawa M."/>
            <person name="Nishikawa Y."/>
            <person name="Ide K."/>
            <person name="Sakanashi C."/>
            <person name="Takahashi K."/>
            <person name="Takeyama H."/>
        </authorList>
    </citation>
    <scope>NUCLEOTIDE SEQUENCE [LARGE SCALE GENOMIC DNA]</scope>
    <source>
        <strain evidence="2">IMSAGC_017</strain>
    </source>
</reference>
<gene>
    <name evidence="2" type="ORF">IMSAGC017_01818</name>
</gene>
<dbReference type="Proteomes" id="UP000490821">
    <property type="component" value="Unassembled WGS sequence"/>
</dbReference>
<sequence>MNLNYKVVYTDSAIDDLNSILSYLSGYGNPNILTYFKKEIDNKLEIIKNFPQSYRVIFRQHGYDYRKIIVRNYIFVYYIDEIKNELVIFRIFHELEDYQNKLSDSKSEV</sequence>
<evidence type="ECO:0008006" key="4">
    <source>
        <dbReference type="Google" id="ProtNLM"/>
    </source>
</evidence>
<dbReference type="Pfam" id="PF05016">
    <property type="entry name" value="ParE_toxin"/>
    <property type="match status" value="1"/>
</dbReference>
<dbReference type="AlphaFoldDB" id="A0A829ZBI4"/>
<evidence type="ECO:0000313" key="3">
    <source>
        <dbReference type="Proteomes" id="UP000490821"/>
    </source>
</evidence>
<dbReference type="RefSeq" id="WP_172472981.1">
    <property type="nucleotide sequence ID" value="NZ_BLMI01000225.1"/>
</dbReference>
<evidence type="ECO:0000313" key="2">
    <source>
        <dbReference type="EMBL" id="GFI41773.1"/>
    </source>
</evidence>
<dbReference type="InterPro" id="IPR035093">
    <property type="entry name" value="RelE/ParE_toxin_dom_sf"/>
</dbReference>
<keyword evidence="1" id="KW-1277">Toxin-antitoxin system</keyword>
<dbReference type="EMBL" id="BLMI01000225">
    <property type="protein sequence ID" value="GFI41773.1"/>
    <property type="molecule type" value="Genomic_DNA"/>
</dbReference>
<protein>
    <recommendedName>
        <fullName evidence="4">Plasmid stabilization system protein ParE</fullName>
    </recommendedName>
</protein>
<dbReference type="Gene3D" id="3.30.2310.20">
    <property type="entry name" value="RelE-like"/>
    <property type="match status" value="1"/>
</dbReference>
<name>A0A829ZBI4_9FIRM</name>
<comment type="caution">
    <text evidence="2">The sequence shown here is derived from an EMBL/GenBank/DDBJ whole genome shotgun (WGS) entry which is preliminary data.</text>
</comment>
<proteinExistence type="predicted"/>
<evidence type="ECO:0000256" key="1">
    <source>
        <dbReference type="ARBA" id="ARBA00022649"/>
    </source>
</evidence>
<accession>A0A829ZBI4</accession>
<dbReference type="InterPro" id="IPR007712">
    <property type="entry name" value="RelE/ParE_toxin"/>
</dbReference>